<keyword evidence="10 11" id="KW-0472">Membrane</keyword>
<dbReference type="Proteomes" id="UP000010420">
    <property type="component" value="Unassembled WGS sequence"/>
</dbReference>
<sequence>MRKISLQWRLTILTTVLITMLCGCLTFLLYKNGVYYFDALQETVTDQGGTPEEVYIDIPDDEWDDFAAQFATKIYNSKFDYRNRSLLITAVVALFGGAVTYFVSGQALKPLGEFSETVEKVQAQDLTDYTIEENKILELDRLRTSYNKMLLRLSKSFEMQRQFTGNAAHELRTPLALIQAQLDLYHTMDYSKSGEAAEETIQMVTEQNERLSKLVRTLLDMSELQTVARNDKIELHGLIEEVLTDLEPLAQEKNVELIQKSQSMIDEKEEGEAEDLVLTGSDILIYRMLYNLIENAIKYNHTDGSVTVSAERKKNEVVLTVADTGNGIDETFREQIFEPFFRVDKSRSRELGGVGLGLAMVRDIVREHGGKIEVYGNEQGGMTFEVRMSIEGNIKSGLF</sequence>
<organism evidence="14 15">
    <name type="scientific">Clostridium celatum DSM 1785</name>
    <dbReference type="NCBI Taxonomy" id="545697"/>
    <lineage>
        <taxon>Bacteria</taxon>
        <taxon>Bacillati</taxon>
        <taxon>Bacillota</taxon>
        <taxon>Clostridia</taxon>
        <taxon>Eubacteriales</taxon>
        <taxon>Clostridiaceae</taxon>
        <taxon>Clostridium</taxon>
    </lineage>
</organism>
<dbReference type="PROSITE" id="PS50109">
    <property type="entry name" value="HIS_KIN"/>
    <property type="match status" value="1"/>
</dbReference>
<evidence type="ECO:0000313" key="15">
    <source>
        <dbReference type="Proteomes" id="UP000010420"/>
    </source>
</evidence>
<evidence type="ECO:0000256" key="2">
    <source>
        <dbReference type="ARBA" id="ARBA00004141"/>
    </source>
</evidence>
<dbReference type="Gene3D" id="6.10.340.10">
    <property type="match status" value="1"/>
</dbReference>
<comment type="catalytic activity">
    <reaction evidence="1">
        <text>ATP + protein L-histidine = ADP + protein N-phospho-L-histidine.</text>
        <dbReference type="EC" id="2.7.13.3"/>
    </reaction>
</comment>
<dbReference type="PATRIC" id="fig|545697.3.peg.2842"/>
<dbReference type="InterPro" id="IPR003661">
    <property type="entry name" value="HisK_dim/P_dom"/>
</dbReference>
<name>L1Q7U6_9CLOT</name>
<evidence type="ECO:0000256" key="11">
    <source>
        <dbReference type="SAM" id="Phobius"/>
    </source>
</evidence>
<keyword evidence="7 14" id="KW-0418">Kinase</keyword>
<feature type="domain" description="Histidine kinase" evidence="12">
    <location>
        <begin position="166"/>
        <end position="392"/>
    </location>
</feature>
<dbReference type="InterPro" id="IPR005467">
    <property type="entry name" value="His_kinase_dom"/>
</dbReference>
<dbReference type="SMART" id="SM00387">
    <property type="entry name" value="HATPase_c"/>
    <property type="match status" value="1"/>
</dbReference>
<dbReference type="PANTHER" id="PTHR45436">
    <property type="entry name" value="SENSOR HISTIDINE KINASE YKOH"/>
    <property type="match status" value="1"/>
</dbReference>
<dbReference type="AlphaFoldDB" id="L1Q7U6"/>
<evidence type="ECO:0000256" key="4">
    <source>
        <dbReference type="ARBA" id="ARBA00022553"/>
    </source>
</evidence>
<dbReference type="InterPro" id="IPR004358">
    <property type="entry name" value="Sig_transdc_His_kin-like_C"/>
</dbReference>
<dbReference type="PRINTS" id="PR00344">
    <property type="entry name" value="BCTRLSENSOR"/>
</dbReference>
<dbReference type="STRING" id="545697.HMPREF0216_02891"/>
<evidence type="ECO:0000256" key="9">
    <source>
        <dbReference type="ARBA" id="ARBA00023012"/>
    </source>
</evidence>
<dbReference type="CDD" id="cd00082">
    <property type="entry name" value="HisKA"/>
    <property type="match status" value="1"/>
</dbReference>
<keyword evidence="15" id="KW-1185">Reference proteome</keyword>
<dbReference type="PROSITE" id="PS51257">
    <property type="entry name" value="PROKAR_LIPOPROTEIN"/>
    <property type="match status" value="1"/>
</dbReference>
<dbReference type="OrthoDB" id="9786919at2"/>
<comment type="caution">
    <text evidence="14">The sequence shown here is derived from an EMBL/GenBank/DDBJ whole genome shotgun (WGS) entry which is preliminary data.</text>
</comment>
<evidence type="ECO:0000313" key="14">
    <source>
        <dbReference type="EMBL" id="EKY23775.1"/>
    </source>
</evidence>
<dbReference type="SUPFAM" id="SSF47384">
    <property type="entry name" value="Homodimeric domain of signal transducing histidine kinase"/>
    <property type="match status" value="1"/>
</dbReference>
<dbReference type="InterPro" id="IPR036097">
    <property type="entry name" value="HisK_dim/P_sf"/>
</dbReference>
<evidence type="ECO:0000256" key="8">
    <source>
        <dbReference type="ARBA" id="ARBA00022989"/>
    </source>
</evidence>
<dbReference type="Gene3D" id="1.10.287.130">
    <property type="match status" value="1"/>
</dbReference>
<feature type="transmembrane region" description="Helical" evidence="11">
    <location>
        <begin position="85"/>
        <end position="103"/>
    </location>
</feature>
<accession>L1Q7U6</accession>
<comment type="subcellular location">
    <subcellularLocation>
        <location evidence="2">Membrane</location>
        <topology evidence="2">Multi-pass membrane protein</topology>
    </subcellularLocation>
</comment>
<evidence type="ECO:0000256" key="6">
    <source>
        <dbReference type="ARBA" id="ARBA00022692"/>
    </source>
</evidence>
<keyword evidence="4" id="KW-0597">Phosphoprotein</keyword>
<dbReference type="CDD" id="cd00075">
    <property type="entry name" value="HATPase"/>
    <property type="match status" value="1"/>
</dbReference>
<evidence type="ECO:0000256" key="5">
    <source>
        <dbReference type="ARBA" id="ARBA00022679"/>
    </source>
</evidence>
<dbReference type="HOGENOM" id="CLU_000445_89_3_9"/>
<proteinExistence type="predicted"/>
<reference evidence="14 15" key="1">
    <citation type="submission" date="2012-05" db="EMBL/GenBank/DDBJ databases">
        <authorList>
            <person name="Weinstock G."/>
            <person name="Sodergren E."/>
            <person name="Lobos E.A."/>
            <person name="Fulton L."/>
            <person name="Fulton R."/>
            <person name="Courtney L."/>
            <person name="Fronick C."/>
            <person name="O'Laughlin M."/>
            <person name="Godfrey J."/>
            <person name="Wilson R.M."/>
            <person name="Miner T."/>
            <person name="Farmer C."/>
            <person name="Delehaunty K."/>
            <person name="Cordes M."/>
            <person name="Minx P."/>
            <person name="Tomlinson C."/>
            <person name="Chen J."/>
            <person name="Wollam A."/>
            <person name="Pepin K.H."/>
            <person name="Bhonagiri V."/>
            <person name="Zhang X."/>
            <person name="Suruliraj S."/>
            <person name="Warren W."/>
            <person name="Mitreva M."/>
            <person name="Mardis E.R."/>
            <person name="Wilson R.K."/>
        </authorList>
    </citation>
    <scope>NUCLEOTIDE SEQUENCE [LARGE SCALE GENOMIC DNA]</scope>
    <source>
        <strain evidence="14 15">DSM 1785</strain>
    </source>
</reference>
<dbReference type="FunFam" id="1.10.287.130:FF:000001">
    <property type="entry name" value="Two-component sensor histidine kinase"/>
    <property type="match status" value="1"/>
</dbReference>
<evidence type="ECO:0000259" key="13">
    <source>
        <dbReference type="PROSITE" id="PS50885"/>
    </source>
</evidence>
<dbReference type="Pfam" id="PF00512">
    <property type="entry name" value="HisKA"/>
    <property type="match status" value="1"/>
</dbReference>
<dbReference type="InterPro" id="IPR003660">
    <property type="entry name" value="HAMP_dom"/>
</dbReference>
<dbReference type="FunFam" id="3.30.565.10:FF:000006">
    <property type="entry name" value="Sensor histidine kinase WalK"/>
    <property type="match status" value="1"/>
</dbReference>
<dbReference type="GO" id="GO:0005886">
    <property type="term" value="C:plasma membrane"/>
    <property type="evidence" value="ECO:0007669"/>
    <property type="project" value="TreeGrafter"/>
</dbReference>
<evidence type="ECO:0000256" key="7">
    <source>
        <dbReference type="ARBA" id="ARBA00022777"/>
    </source>
</evidence>
<dbReference type="InterPro" id="IPR036890">
    <property type="entry name" value="HATPase_C_sf"/>
</dbReference>
<dbReference type="PANTHER" id="PTHR45436:SF15">
    <property type="entry name" value="SENSOR HISTIDINE KINASE CUSS"/>
    <property type="match status" value="1"/>
</dbReference>
<evidence type="ECO:0000259" key="12">
    <source>
        <dbReference type="PROSITE" id="PS50109"/>
    </source>
</evidence>
<dbReference type="EMBL" id="AMEZ01000094">
    <property type="protein sequence ID" value="EKY23775.1"/>
    <property type="molecule type" value="Genomic_DNA"/>
</dbReference>
<dbReference type="InterPro" id="IPR003594">
    <property type="entry name" value="HATPase_dom"/>
</dbReference>
<dbReference type="SMART" id="SM00388">
    <property type="entry name" value="HisKA"/>
    <property type="match status" value="1"/>
</dbReference>
<dbReference type="EC" id="2.7.13.3" evidence="3"/>
<keyword evidence="6 11" id="KW-0812">Transmembrane</keyword>
<evidence type="ECO:0000256" key="1">
    <source>
        <dbReference type="ARBA" id="ARBA00000085"/>
    </source>
</evidence>
<keyword evidence="9" id="KW-0902">Two-component regulatory system</keyword>
<dbReference type="PROSITE" id="PS50885">
    <property type="entry name" value="HAMP"/>
    <property type="match status" value="1"/>
</dbReference>
<evidence type="ECO:0000256" key="3">
    <source>
        <dbReference type="ARBA" id="ARBA00012438"/>
    </source>
</evidence>
<feature type="domain" description="HAMP" evidence="13">
    <location>
        <begin position="105"/>
        <end position="158"/>
    </location>
</feature>
<dbReference type="SUPFAM" id="SSF55874">
    <property type="entry name" value="ATPase domain of HSP90 chaperone/DNA topoisomerase II/histidine kinase"/>
    <property type="match status" value="1"/>
</dbReference>
<gene>
    <name evidence="14" type="ORF">HMPREF0216_02891</name>
</gene>
<dbReference type="Pfam" id="PF02518">
    <property type="entry name" value="HATPase_c"/>
    <property type="match status" value="1"/>
</dbReference>
<dbReference type="Gene3D" id="3.30.565.10">
    <property type="entry name" value="Histidine kinase-like ATPase, C-terminal domain"/>
    <property type="match status" value="1"/>
</dbReference>
<keyword evidence="5" id="KW-0808">Transferase</keyword>
<dbReference type="eggNOG" id="COG2205">
    <property type="taxonomic scope" value="Bacteria"/>
</dbReference>
<evidence type="ECO:0000256" key="10">
    <source>
        <dbReference type="ARBA" id="ARBA00023136"/>
    </source>
</evidence>
<dbReference type="GO" id="GO:0000155">
    <property type="term" value="F:phosphorelay sensor kinase activity"/>
    <property type="evidence" value="ECO:0007669"/>
    <property type="project" value="InterPro"/>
</dbReference>
<feature type="transmembrane region" description="Helical" evidence="11">
    <location>
        <begin position="12"/>
        <end position="30"/>
    </location>
</feature>
<protein>
    <recommendedName>
        <fullName evidence="3">histidine kinase</fullName>
        <ecNumber evidence="3">2.7.13.3</ecNumber>
    </recommendedName>
</protein>
<dbReference type="RefSeq" id="WP_005215150.1">
    <property type="nucleotide sequence ID" value="NZ_KB291682.1"/>
</dbReference>
<dbReference type="InterPro" id="IPR050428">
    <property type="entry name" value="TCS_sensor_his_kinase"/>
</dbReference>
<keyword evidence="8 11" id="KW-1133">Transmembrane helix</keyword>